<dbReference type="OrthoDB" id="10300945at2759"/>
<dbReference type="HOGENOM" id="CLU_496138_0_0_1"/>
<evidence type="ECO:0000313" key="3">
    <source>
        <dbReference type="EMBL" id="EIJ87626.1"/>
    </source>
</evidence>
<gene>
    <name evidence="3" type="ORF">NEQG_02173</name>
</gene>
<dbReference type="InParanoid" id="I3EEH9"/>
<evidence type="ECO:0000256" key="2">
    <source>
        <dbReference type="SAM" id="SignalP"/>
    </source>
</evidence>
<protein>
    <submittedName>
        <fullName evidence="3">Uncharacterized protein</fullName>
    </submittedName>
</protein>
<keyword evidence="2" id="KW-0732">Signal</keyword>
<organism evidence="3 4">
    <name type="scientific">Nematocida parisii (strain ERTm3)</name>
    <name type="common">Nematode killer fungus</name>
    <dbReference type="NCBI Taxonomy" id="935791"/>
    <lineage>
        <taxon>Eukaryota</taxon>
        <taxon>Fungi</taxon>
        <taxon>Fungi incertae sedis</taxon>
        <taxon>Microsporidia</taxon>
        <taxon>Nematocida</taxon>
    </lineage>
</organism>
<dbReference type="EMBL" id="GL870881">
    <property type="protein sequence ID" value="EIJ87626.1"/>
    <property type="molecule type" value="Genomic_DNA"/>
</dbReference>
<feature type="chain" id="PRO_5003670903" evidence="2">
    <location>
        <begin position="26"/>
        <end position="549"/>
    </location>
</feature>
<feature type="coiled-coil region" evidence="1">
    <location>
        <begin position="52"/>
        <end position="79"/>
    </location>
</feature>
<keyword evidence="4" id="KW-1185">Reference proteome</keyword>
<dbReference type="Proteomes" id="UP000002872">
    <property type="component" value="Unassembled WGS sequence"/>
</dbReference>
<proteinExistence type="predicted"/>
<evidence type="ECO:0000256" key="1">
    <source>
        <dbReference type="SAM" id="Coils"/>
    </source>
</evidence>
<dbReference type="AlphaFoldDB" id="I3EEH9"/>
<sequence>MKRTARKTIILVIFCLKFIIIPVSASMLAPHNNTRSIYEVSSRIRGSRNNPLLHENNQIDQAEENIRHKINELRRGEEKYNQTKVDIAKEALSMLKKCERILPTDLNRLYIWSEGYDRHHNQMSGQDIEKQIVEWQQIIPSTYNSIYTAIEDEQFTKNLLISPDGANTIKYKLNDLPILTPRIEKYYSKISADLKNIILLSKKAESKYDRKEYFVEDNLDRKALANCFVSLVYPPYIFTTFSMYDILLKHGFPNTYVERGLLDNSGEQVGHFINNIDKLKLKLINFFGFITTQISKSNESNKKFVEYAKKLHKQGVNIYKTVEKSVDPYGNIEKKRQQYLHAWRLINNSFSLQVPIIIELLKNILHASECNLKELKYKMNVHTDGYILNRKDHLEKLNKLAILVKGVLSPQNGDDFNESMIMTVNSANYYLTERIIDINWQIVSGLHFIQIRNNNKNIGFVELKKQLTEDIGCIWKISTIVQKYINSPEFQPHITISKYAKQVTNNLIEVDTKFNNSNSIFSSIISGRFAVLLTLCVSALQKALLFGSY</sequence>
<evidence type="ECO:0000313" key="4">
    <source>
        <dbReference type="Proteomes" id="UP000002872"/>
    </source>
</evidence>
<keyword evidence="1" id="KW-0175">Coiled coil</keyword>
<dbReference type="VEuPathDB" id="MicrosporidiaDB:NEQG_02173"/>
<name>I3EEH9_NEMP3</name>
<accession>I3EEH9</accession>
<reference evidence="3" key="1">
    <citation type="submission" date="2011-01" db="EMBL/GenBank/DDBJ databases">
        <title>The Genome Sequence of Nematocida parisii strain ERTm3.</title>
        <authorList>
            <consortium name="The Broad Institute Genome Sequencing Platform"/>
            <consortium name="The Broad Institute Genome Sequencing Center for Infectious Disease"/>
            <person name="Cuomo C."/>
            <person name="Troemel E."/>
            <person name="Young S.K."/>
            <person name="Zeng Q."/>
            <person name="Gargeya S."/>
            <person name="Fitzgerald M."/>
            <person name="Haas B."/>
            <person name="Abouelleil A."/>
            <person name="Alvarado L."/>
            <person name="Arachchi H.M."/>
            <person name="Berlin A."/>
            <person name="Chapman S.B."/>
            <person name="Gearin G."/>
            <person name="Goldberg J."/>
            <person name="Griggs A."/>
            <person name="Gujja S."/>
            <person name="Hansen M."/>
            <person name="Heiman D."/>
            <person name="Howarth C."/>
            <person name="Larimer J."/>
            <person name="Lui A."/>
            <person name="MacDonald P.J.P."/>
            <person name="McCowen C."/>
            <person name="Montmayeur A."/>
            <person name="Murphy C."/>
            <person name="Neiman D."/>
            <person name="Pearson M."/>
            <person name="Priest M."/>
            <person name="Roberts A."/>
            <person name="Saif S."/>
            <person name="Shea T."/>
            <person name="Sisk P."/>
            <person name="Stolte C."/>
            <person name="Sykes S."/>
            <person name="Wortman J."/>
            <person name="Nusbaum C."/>
            <person name="Birren B."/>
        </authorList>
    </citation>
    <scope>NUCLEOTIDE SEQUENCE</scope>
    <source>
        <strain evidence="3">ERTm3</strain>
    </source>
</reference>
<feature type="signal peptide" evidence="2">
    <location>
        <begin position="1"/>
        <end position="25"/>
    </location>
</feature>